<feature type="region of interest" description="Disordered" evidence="1">
    <location>
        <begin position="17"/>
        <end position="97"/>
    </location>
</feature>
<feature type="compositionally biased region" description="Basic and acidic residues" evidence="1">
    <location>
        <begin position="17"/>
        <end position="29"/>
    </location>
</feature>
<comment type="caution">
    <text evidence="2">The sequence shown here is derived from an EMBL/GenBank/DDBJ whole genome shotgun (WGS) entry which is preliminary data.</text>
</comment>
<keyword evidence="3" id="KW-1185">Reference proteome</keyword>
<feature type="compositionally biased region" description="Basic and acidic residues" evidence="1">
    <location>
        <begin position="64"/>
        <end position="75"/>
    </location>
</feature>
<proteinExistence type="predicted"/>
<dbReference type="AlphaFoldDB" id="A0AAD8ZS59"/>
<accession>A0AAD8ZS59</accession>
<evidence type="ECO:0000313" key="2">
    <source>
        <dbReference type="EMBL" id="KAK1802520.1"/>
    </source>
</evidence>
<dbReference type="EMBL" id="JAROKS010000007">
    <property type="protein sequence ID" value="KAK1802520.1"/>
    <property type="molecule type" value="Genomic_DNA"/>
</dbReference>
<reference evidence="2" key="1">
    <citation type="submission" date="2023-03" db="EMBL/GenBank/DDBJ databases">
        <title>Electrophorus voltai genome.</title>
        <authorList>
            <person name="Bian C."/>
        </authorList>
    </citation>
    <scope>NUCLEOTIDE SEQUENCE</scope>
    <source>
        <strain evidence="2">CB-2022</strain>
        <tissue evidence="2">Muscle</tissue>
    </source>
</reference>
<evidence type="ECO:0000313" key="3">
    <source>
        <dbReference type="Proteomes" id="UP001239994"/>
    </source>
</evidence>
<organism evidence="2 3">
    <name type="scientific">Electrophorus voltai</name>
    <dbReference type="NCBI Taxonomy" id="2609070"/>
    <lineage>
        <taxon>Eukaryota</taxon>
        <taxon>Metazoa</taxon>
        <taxon>Chordata</taxon>
        <taxon>Craniata</taxon>
        <taxon>Vertebrata</taxon>
        <taxon>Euteleostomi</taxon>
        <taxon>Actinopterygii</taxon>
        <taxon>Neopterygii</taxon>
        <taxon>Teleostei</taxon>
        <taxon>Ostariophysi</taxon>
        <taxon>Gymnotiformes</taxon>
        <taxon>Gymnotoidei</taxon>
        <taxon>Gymnotidae</taxon>
        <taxon>Electrophorus</taxon>
    </lineage>
</organism>
<sequence length="151" mass="16747">MACLLFEWRQRAASKDTILDGEMSHEPQRPTKRKRQCPRSGPRIPRDGDSRGPLSAAGVTRLPDVPRDKMARGEHAVSVVTKNRQGCGAHAGPTRPVRSSVSKVTASLGGLWRANILSWPVWDVMRFVLMESSSAVACVLLFGTHMFRELR</sequence>
<dbReference type="Proteomes" id="UP001239994">
    <property type="component" value="Unassembled WGS sequence"/>
</dbReference>
<evidence type="ECO:0000256" key="1">
    <source>
        <dbReference type="SAM" id="MobiDB-lite"/>
    </source>
</evidence>
<protein>
    <submittedName>
        <fullName evidence="2">Uncharacterized protein</fullName>
    </submittedName>
</protein>
<name>A0AAD8ZS59_9TELE</name>
<gene>
    <name evidence="2" type="ORF">P4O66_021808</name>
</gene>